<dbReference type="Proteomes" id="UP000000547">
    <property type="component" value="Chromosome"/>
</dbReference>
<dbReference type="SUPFAM" id="SSF52425">
    <property type="entry name" value="Cryptochrome/photolyase, N-terminal domain"/>
    <property type="match status" value="1"/>
</dbReference>
<feature type="binding site" evidence="12">
    <location>
        <begin position="279"/>
        <end position="286"/>
    </location>
    <ligand>
        <name>FAD</name>
        <dbReference type="ChEBI" id="CHEBI:57692"/>
    </ligand>
</feature>
<dbReference type="KEGG" id="cps:CPS_1380"/>
<dbReference type="InterPro" id="IPR014729">
    <property type="entry name" value="Rossmann-like_a/b/a_fold"/>
</dbReference>
<feature type="binding site" evidence="12">
    <location>
        <position position="276"/>
    </location>
    <ligand>
        <name>FAD</name>
        <dbReference type="ChEBI" id="CHEBI:57692"/>
    </ligand>
</feature>
<dbReference type="PANTHER" id="PTHR11455:SF9">
    <property type="entry name" value="CRYPTOCHROME CIRCADIAN CLOCK 5 ISOFORM X1"/>
    <property type="match status" value="1"/>
</dbReference>
<dbReference type="HOGENOM" id="CLU_010348_2_0_6"/>
<gene>
    <name evidence="16" type="primary">phrB</name>
    <name evidence="16" type="ordered locus">CPS_1380</name>
</gene>
<dbReference type="InterPro" id="IPR005101">
    <property type="entry name" value="Cryptochr/Photolyase_FAD-bd"/>
</dbReference>
<dbReference type="GO" id="GO:0003904">
    <property type="term" value="F:deoxyribodipyrimidine photo-lyase activity"/>
    <property type="evidence" value="ECO:0007669"/>
    <property type="project" value="UniProtKB-EC"/>
</dbReference>
<feature type="site" description="Electron transfer via tryptophanyl radical" evidence="13">
    <location>
        <position position="387"/>
    </location>
</feature>
<dbReference type="Gene3D" id="3.40.50.620">
    <property type="entry name" value="HUPs"/>
    <property type="match status" value="1"/>
</dbReference>
<dbReference type="InterPro" id="IPR036155">
    <property type="entry name" value="Crypto/Photolyase_N_sf"/>
</dbReference>
<dbReference type="PROSITE" id="PS51645">
    <property type="entry name" value="PHR_CRY_ALPHA_BETA"/>
    <property type="match status" value="1"/>
</dbReference>
<feature type="binding site" evidence="12">
    <location>
        <begin position="377"/>
        <end position="379"/>
    </location>
    <ligand>
        <name>FAD</name>
        <dbReference type="ChEBI" id="CHEBI:57692"/>
    </ligand>
</feature>
<dbReference type="Pfam" id="PF03441">
    <property type="entry name" value="FAD_binding_7"/>
    <property type="match status" value="1"/>
</dbReference>
<dbReference type="AlphaFoldDB" id="Q485Z2"/>
<dbReference type="SUPFAM" id="SSF48173">
    <property type="entry name" value="Cryptochrome/photolyase FAD-binding domain"/>
    <property type="match status" value="1"/>
</dbReference>
<evidence type="ECO:0000256" key="5">
    <source>
        <dbReference type="ARBA" id="ARBA00022630"/>
    </source>
</evidence>
<dbReference type="FunFam" id="1.10.579.10:FF:000003">
    <property type="entry name" value="Deoxyribodipyrimidine photo-lyase"/>
    <property type="match status" value="1"/>
</dbReference>
<reference evidence="16" key="1">
    <citation type="journal article" date="2005" name="Proc. Natl. Acad. Sci. U.S.A.">
        <title>The psychrophilic lifestyle as revealed by the genome sequence of Colwellia psychrerythraea 34H through genomic and proteomic analyses.</title>
        <authorList>
            <person name="Methe B.A."/>
            <person name="Nelson K.E."/>
            <person name="Deming J.W."/>
            <person name="Momen B."/>
            <person name="Melamud E."/>
            <person name="Zhang X."/>
            <person name="Moult J."/>
            <person name="Madupu R."/>
            <person name="Nelson W.C."/>
            <person name="Dodson R.J."/>
            <person name="Brinkac L.M."/>
            <person name="Daugherty S.C."/>
            <person name="Durkin A.S."/>
            <person name="DeBoy R.T."/>
            <person name="Kolonay J.F."/>
            <person name="Sullivan S.A."/>
            <person name="Zhou L."/>
            <person name="Davidsen T.M."/>
            <person name="Wu M."/>
            <person name="Huston A.L."/>
            <person name="Lewis M."/>
            <person name="Weaver B."/>
            <person name="Weidman J.F."/>
            <person name="Khouri H."/>
            <person name="Utterback T.R."/>
            <person name="Feldblyum T.V."/>
            <person name="Fraser C.M."/>
        </authorList>
    </citation>
    <scope>NUCLEOTIDE SEQUENCE [LARGE SCALE GENOMIC DNA]</scope>
    <source>
        <strain evidence="16">34H</strain>
    </source>
</reference>
<evidence type="ECO:0000256" key="13">
    <source>
        <dbReference type="PIRSR" id="PIRSR602081-2"/>
    </source>
</evidence>
<dbReference type="BRENDA" id="4.1.99.3">
    <property type="organism ID" value="8143"/>
</dbReference>
<comment type="catalytic activity">
    <reaction evidence="9">
        <text>cyclobutadipyrimidine (in DNA) = 2 pyrimidine residues (in DNA).</text>
        <dbReference type="EC" id="4.1.99.3"/>
    </reaction>
</comment>
<evidence type="ECO:0000256" key="6">
    <source>
        <dbReference type="ARBA" id="ARBA00022827"/>
    </source>
</evidence>
<keyword evidence="5 12" id="KW-0285">Flavoprotein</keyword>
<evidence type="ECO:0000256" key="9">
    <source>
        <dbReference type="ARBA" id="ARBA00033999"/>
    </source>
</evidence>
<dbReference type="GO" id="GO:0003677">
    <property type="term" value="F:DNA binding"/>
    <property type="evidence" value="ECO:0007669"/>
    <property type="project" value="TreeGrafter"/>
</dbReference>
<evidence type="ECO:0000256" key="8">
    <source>
        <dbReference type="ARBA" id="ARBA00031671"/>
    </source>
</evidence>
<dbReference type="RefSeq" id="WP_011042217.1">
    <property type="nucleotide sequence ID" value="NC_003910.7"/>
</dbReference>
<dbReference type="PROSITE" id="PS00691">
    <property type="entry name" value="DNA_PHOTOLYASES_1_2"/>
    <property type="match status" value="1"/>
</dbReference>
<dbReference type="PANTHER" id="PTHR11455">
    <property type="entry name" value="CRYPTOCHROME"/>
    <property type="match status" value="1"/>
</dbReference>
<sequence>MLLWLRNDLRTHDNPALHYFLSRNALSQHDSAVPAKAIFFICEQQWQQHDWSPIKIDFIKRHAHALVKELALLNIELELIELDNFTQQKTYLHSYCQLHNITEVVANSEVEFNEQQRDKALYLELKASGIPLTLLEADVIVPKGKVLNQSGIMYKVFTPFKRAWLTYIQQGGFEYLGKVSVKSSAVNKADNQEEDQGSISSTWPLATVFEQQILPKFYQQKISTYKLNRDIPSIKGTSGISPYLAAGVISPRFVLRLLLNKHPDLLVASDSEEFSWLNEIIWREFYRHLLFHEQRLCKHQCYKENYQEMLWHNDAALFDAWCQGRTGYPLVDAAMRQLNQTGWMHNRLRMVVASFLTKHLLIDWRLGEKYFMQHLIDGDLASNNGGWQWAASTGCDAQPYFRIFNPIRQSERFDPKGVFIRKYIPELNNISDKAIHFPHQYIKDNELNIYWPAIVEHKEARLKALAFYKV</sequence>
<dbReference type="GO" id="GO:0000719">
    <property type="term" value="P:photoreactive repair"/>
    <property type="evidence" value="ECO:0007669"/>
    <property type="project" value="UniProtKB-ARBA"/>
</dbReference>
<dbReference type="EC" id="4.1.99.3" evidence="3"/>
<evidence type="ECO:0000313" key="17">
    <source>
        <dbReference type="Proteomes" id="UP000000547"/>
    </source>
</evidence>
<dbReference type="InterPro" id="IPR036134">
    <property type="entry name" value="Crypto/Photolyase_FAD-like_sf"/>
</dbReference>
<keyword evidence="16" id="KW-0456">Lyase</keyword>
<feature type="site" description="Electron transfer via tryptophanyl radical" evidence="13">
    <location>
        <position position="364"/>
    </location>
</feature>
<keyword evidence="7 14" id="KW-0157">Chromophore</keyword>
<comment type="similarity">
    <text evidence="2">Belongs to the DNA photolyase class-1 family.</text>
</comment>
<evidence type="ECO:0000256" key="3">
    <source>
        <dbReference type="ARBA" id="ARBA00013149"/>
    </source>
</evidence>
<keyword evidence="6 12" id="KW-0274">FAD</keyword>
<dbReference type="GO" id="GO:0009416">
    <property type="term" value="P:response to light stimulus"/>
    <property type="evidence" value="ECO:0007669"/>
    <property type="project" value="TreeGrafter"/>
</dbReference>
<evidence type="ECO:0000256" key="4">
    <source>
        <dbReference type="ARBA" id="ARBA00014046"/>
    </source>
</evidence>
<dbReference type="InterPro" id="IPR002081">
    <property type="entry name" value="Cryptochrome/DNA_photolyase_1"/>
</dbReference>
<dbReference type="PROSITE" id="PS00394">
    <property type="entry name" value="DNA_PHOTOLYASES_1_1"/>
    <property type="match status" value="1"/>
</dbReference>
<proteinExistence type="inferred from homology"/>
<evidence type="ECO:0000256" key="2">
    <source>
        <dbReference type="ARBA" id="ARBA00005862"/>
    </source>
</evidence>
<name>Q485Z2_COLP3</name>
<comment type="cofactor">
    <cofactor evidence="12">
        <name>FAD</name>
        <dbReference type="ChEBI" id="CHEBI:57692"/>
    </cofactor>
    <text evidence="12">Binds 1 FAD per subunit.</text>
</comment>
<evidence type="ECO:0000256" key="10">
    <source>
        <dbReference type="ARBA" id="ARBA00059220"/>
    </source>
</evidence>
<dbReference type="STRING" id="167879.CPS_1380"/>
<evidence type="ECO:0000256" key="7">
    <source>
        <dbReference type="ARBA" id="ARBA00022991"/>
    </source>
</evidence>
<evidence type="ECO:0000259" key="15">
    <source>
        <dbReference type="PROSITE" id="PS51645"/>
    </source>
</evidence>
<evidence type="ECO:0000313" key="16">
    <source>
        <dbReference type="EMBL" id="AAZ26268.1"/>
    </source>
</evidence>
<dbReference type="PRINTS" id="PR00147">
    <property type="entry name" value="DNAPHOTLYASE"/>
</dbReference>
<accession>Q485Z2</accession>
<dbReference type="Gene3D" id="1.25.40.80">
    <property type="match status" value="1"/>
</dbReference>
<dbReference type="Gene3D" id="1.10.579.10">
    <property type="entry name" value="DNA Cyclobutane Dipyrimidine Photolyase, subunit A, domain 3"/>
    <property type="match status" value="1"/>
</dbReference>
<feature type="binding site" evidence="12">
    <location>
        <position position="225"/>
    </location>
    <ligand>
        <name>FAD</name>
        <dbReference type="ChEBI" id="CHEBI:57692"/>
    </ligand>
</feature>
<organism evidence="16 17">
    <name type="scientific">Colwellia psychrerythraea (strain 34H / ATCC BAA-681)</name>
    <name type="common">Vibrio psychroerythus</name>
    <dbReference type="NCBI Taxonomy" id="167879"/>
    <lineage>
        <taxon>Bacteria</taxon>
        <taxon>Pseudomonadati</taxon>
        <taxon>Pseudomonadota</taxon>
        <taxon>Gammaproteobacteria</taxon>
        <taxon>Alteromonadales</taxon>
        <taxon>Colwelliaceae</taxon>
        <taxon>Colwellia</taxon>
    </lineage>
</organism>
<comment type="similarity">
    <text evidence="14">Belongs to the DNA photolyase family.</text>
</comment>
<evidence type="ECO:0000256" key="11">
    <source>
        <dbReference type="ARBA" id="ARBA00083107"/>
    </source>
</evidence>
<comment type="function">
    <text evidence="10">Involved in repair of UV radiation-induced DNA damage. Catalyzes the light-dependent monomerization (300-600 nm) of cyclobutyl pyrimidine dimers (in cis-syn configuration), which are formed between adjacent bases on the same DNA strand upon exposure to ultraviolet radiation.</text>
</comment>
<feature type="binding site" evidence="12">
    <location>
        <begin position="237"/>
        <end position="241"/>
    </location>
    <ligand>
        <name>FAD</name>
        <dbReference type="ChEBI" id="CHEBI:57692"/>
    </ligand>
</feature>
<protein>
    <recommendedName>
        <fullName evidence="4">Deoxyribodipyrimidine photo-lyase</fullName>
        <ecNumber evidence="3">4.1.99.3</ecNumber>
    </recommendedName>
    <alternativeName>
        <fullName evidence="8">DNA photolyase</fullName>
    </alternativeName>
    <alternativeName>
        <fullName evidence="11">Photoreactivating enzyme</fullName>
    </alternativeName>
</protein>
<dbReference type="InterPro" id="IPR006050">
    <property type="entry name" value="DNA_photolyase_N"/>
</dbReference>
<feature type="site" description="Electron transfer via tryptophanyl radical" evidence="13">
    <location>
        <position position="311"/>
    </location>
</feature>
<dbReference type="EMBL" id="CP000083">
    <property type="protein sequence ID" value="AAZ26268.1"/>
    <property type="molecule type" value="Genomic_DNA"/>
</dbReference>
<evidence type="ECO:0000256" key="12">
    <source>
        <dbReference type="PIRSR" id="PIRSR602081-1"/>
    </source>
</evidence>
<evidence type="ECO:0000256" key="1">
    <source>
        <dbReference type="ARBA" id="ARBA00001932"/>
    </source>
</evidence>
<dbReference type="InterPro" id="IPR018394">
    <property type="entry name" value="DNA_photolyase_1_CS_C"/>
</dbReference>
<dbReference type="GO" id="GO:0071949">
    <property type="term" value="F:FAD binding"/>
    <property type="evidence" value="ECO:0007669"/>
    <property type="project" value="TreeGrafter"/>
</dbReference>
<dbReference type="Pfam" id="PF00875">
    <property type="entry name" value="DNA_photolyase"/>
    <property type="match status" value="1"/>
</dbReference>
<comment type="cofactor">
    <cofactor evidence="1">
        <name>(6R)-5,10-methylene-5,6,7,8-tetrahydrofolate</name>
        <dbReference type="ChEBI" id="CHEBI:15636"/>
    </cofactor>
</comment>
<feature type="domain" description="Photolyase/cryptochrome alpha/beta" evidence="15">
    <location>
        <begin position="1"/>
        <end position="140"/>
    </location>
</feature>
<evidence type="ECO:0000256" key="14">
    <source>
        <dbReference type="RuleBase" id="RU004182"/>
    </source>
</evidence>